<keyword evidence="2 3" id="KW-0802">TPR repeat</keyword>
<evidence type="ECO:0000313" key="6">
    <source>
        <dbReference type="Proteomes" id="UP000644115"/>
    </source>
</evidence>
<dbReference type="PANTHER" id="PTHR45586">
    <property type="entry name" value="TPR REPEAT-CONTAINING PROTEIN PA4667"/>
    <property type="match status" value="1"/>
</dbReference>
<dbReference type="SMART" id="SM00028">
    <property type="entry name" value="TPR"/>
    <property type="match status" value="2"/>
</dbReference>
<reference evidence="5" key="1">
    <citation type="submission" date="2020-08" db="EMBL/GenBank/DDBJ databases">
        <authorList>
            <person name="Liu C."/>
            <person name="Sun Q."/>
        </authorList>
    </citation>
    <scope>NUCLEOTIDE SEQUENCE</scope>
    <source>
        <strain evidence="5">BX16</strain>
    </source>
</reference>
<feature type="compositionally biased region" description="Basic residues" evidence="4">
    <location>
        <begin position="424"/>
        <end position="435"/>
    </location>
</feature>
<comment type="caution">
    <text evidence="5">The sequence shown here is derived from an EMBL/GenBank/DDBJ whole genome shotgun (WGS) entry which is preliminary data.</text>
</comment>
<sequence>MSKEKKSIAQNMGITRTVIRPREECDIQLREDRIGKYFKKYLNKFVFVEFSEDFMKKSKAGDLMRGVPIPLRKKEIKEFAGGEGIDMLVLAENMAWVMGCDPHFKYTKDYVAILKKLYNYKLYEGMMKEGRDAAERGDMDNACIHFRASLCMQYNYLHSMYSYARACRAMYLHSRNEEYVGRFKAESLDWFELLVETHPRFAQGYYYLGYAYLNLGLYAKADITWREFIRFSHNNKDKKEIRKRLDQITEPRQIEAGCNEITAGKYEDGISLLEPFLSSRFNDWWPLHYYLGVAYEMTGRRSEAVSAFRKVLQLNGSHLETMKELMSIYEDEGDRENTRKYREKIKLIEAAMEEEHQQHLEEIQEEDKKLEEEEPELMEPEHIDTGDADKMADAVPADAKDDAEETSEDLADADEEEVAEPKEKRKGLVKRFGKK</sequence>
<gene>
    <name evidence="5" type="ORF">H8876_07355</name>
</gene>
<dbReference type="PROSITE" id="PS50005">
    <property type="entry name" value="TPR"/>
    <property type="match status" value="1"/>
</dbReference>
<dbReference type="Gene3D" id="1.25.40.10">
    <property type="entry name" value="Tetratricopeptide repeat domain"/>
    <property type="match status" value="2"/>
</dbReference>
<dbReference type="InterPro" id="IPR011990">
    <property type="entry name" value="TPR-like_helical_dom_sf"/>
</dbReference>
<feature type="repeat" description="TPR" evidence="3">
    <location>
        <begin position="285"/>
        <end position="318"/>
    </location>
</feature>
<feature type="compositionally biased region" description="Acidic residues" evidence="4">
    <location>
        <begin position="401"/>
        <end position="418"/>
    </location>
</feature>
<accession>A0A923SM53</accession>
<keyword evidence="1" id="KW-0677">Repeat</keyword>
<feature type="compositionally biased region" description="Basic and acidic residues" evidence="4">
    <location>
        <begin position="355"/>
        <end position="371"/>
    </location>
</feature>
<feature type="region of interest" description="Disordered" evidence="4">
    <location>
        <begin position="355"/>
        <end position="435"/>
    </location>
</feature>
<protein>
    <submittedName>
        <fullName evidence="5">Tetratricopeptide repeat protein</fullName>
    </submittedName>
</protein>
<dbReference type="InterPro" id="IPR013105">
    <property type="entry name" value="TPR_2"/>
</dbReference>
<evidence type="ECO:0000256" key="4">
    <source>
        <dbReference type="SAM" id="MobiDB-lite"/>
    </source>
</evidence>
<evidence type="ECO:0000256" key="2">
    <source>
        <dbReference type="ARBA" id="ARBA00022803"/>
    </source>
</evidence>
<feature type="compositionally biased region" description="Basic and acidic residues" evidence="4">
    <location>
        <begin position="379"/>
        <end position="392"/>
    </location>
</feature>
<evidence type="ECO:0000313" key="5">
    <source>
        <dbReference type="EMBL" id="MBC5999812.1"/>
    </source>
</evidence>
<evidence type="ECO:0000256" key="1">
    <source>
        <dbReference type="ARBA" id="ARBA00022737"/>
    </source>
</evidence>
<dbReference type="Pfam" id="PF07719">
    <property type="entry name" value="TPR_2"/>
    <property type="match status" value="1"/>
</dbReference>
<proteinExistence type="predicted"/>
<dbReference type="AlphaFoldDB" id="A0A923SM53"/>
<dbReference type="InterPro" id="IPR019734">
    <property type="entry name" value="TPR_rpt"/>
</dbReference>
<name>A0A923SM53_9FIRM</name>
<evidence type="ECO:0000256" key="3">
    <source>
        <dbReference type="PROSITE-ProRule" id="PRU00339"/>
    </source>
</evidence>
<keyword evidence="6" id="KW-1185">Reference proteome</keyword>
<dbReference type="SUPFAM" id="SSF48452">
    <property type="entry name" value="TPR-like"/>
    <property type="match status" value="1"/>
</dbReference>
<dbReference type="PANTHER" id="PTHR45586:SF1">
    <property type="entry name" value="LIPOPOLYSACCHARIDE ASSEMBLY PROTEIN B"/>
    <property type="match status" value="1"/>
</dbReference>
<dbReference type="InterPro" id="IPR051012">
    <property type="entry name" value="CellSynth/LPSAsmb/PSIAsmb"/>
</dbReference>
<dbReference type="EMBL" id="JACRWC010000096">
    <property type="protein sequence ID" value="MBC5999812.1"/>
    <property type="molecule type" value="Genomic_DNA"/>
</dbReference>
<dbReference type="RefSeq" id="WP_177264740.1">
    <property type="nucleotide sequence ID" value="NZ_JACRWC010000096.1"/>
</dbReference>
<organism evidence="5 6">
    <name type="scientific">Lentihominibacter faecis</name>
    <dbReference type="NCBI Taxonomy" id="2764712"/>
    <lineage>
        <taxon>Bacteria</taxon>
        <taxon>Bacillati</taxon>
        <taxon>Bacillota</taxon>
        <taxon>Clostridia</taxon>
        <taxon>Peptostreptococcales</taxon>
        <taxon>Anaerovoracaceae</taxon>
        <taxon>Lentihominibacter</taxon>
    </lineage>
</organism>
<dbReference type="Proteomes" id="UP000644115">
    <property type="component" value="Unassembled WGS sequence"/>
</dbReference>